<accession>K0SYR0</accession>
<keyword evidence="3" id="KW-1185">Reference proteome</keyword>
<evidence type="ECO:0000313" key="2">
    <source>
        <dbReference type="EMBL" id="EJK71548.1"/>
    </source>
</evidence>
<comment type="caution">
    <text evidence="2">The sequence shown here is derived from an EMBL/GenBank/DDBJ whole genome shotgun (WGS) entry which is preliminary data.</text>
</comment>
<proteinExistence type="predicted"/>
<dbReference type="PANTHER" id="PTHR37466">
    <property type="entry name" value="SLR1628 PROTEIN"/>
    <property type="match status" value="1"/>
</dbReference>
<organism evidence="2 3">
    <name type="scientific">Thalassiosira oceanica</name>
    <name type="common">Marine diatom</name>
    <dbReference type="NCBI Taxonomy" id="159749"/>
    <lineage>
        <taxon>Eukaryota</taxon>
        <taxon>Sar</taxon>
        <taxon>Stramenopiles</taxon>
        <taxon>Ochrophyta</taxon>
        <taxon>Bacillariophyta</taxon>
        <taxon>Coscinodiscophyceae</taxon>
        <taxon>Thalassiosirophycidae</taxon>
        <taxon>Thalassiosirales</taxon>
        <taxon>Thalassiosiraceae</taxon>
        <taxon>Thalassiosira</taxon>
    </lineage>
</organism>
<gene>
    <name evidence="2" type="ORF">THAOC_06995</name>
</gene>
<dbReference type="OMA" id="RNGCCDT"/>
<name>K0SYR0_THAOC</name>
<feature type="non-terminal residue" evidence="2">
    <location>
        <position position="185"/>
    </location>
</feature>
<dbReference type="Proteomes" id="UP000266841">
    <property type="component" value="Unassembled WGS sequence"/>
</dbReference>
<dbReference type="InterPro" id="IPR018714">
    <property type="entry name" value="DUF2237"/>
</dbReference>
<sequence length="185" mass="20407">MPSSWSLRAASDGESGEEDEGGEASRARYRGYNVIGTELQCCCSDVGGSGIGTGFYRNGMCSTGDQDLGRHTVCVEVTDEFLAFSRRVGNDLSTPMPEYMFPGLKGGDIWCLCAQRWAQAYNEGKAPKLFLQATHEKTLEYVPLEILRTHALDGDESKLVMDELNVQRDKLDELLKKDSAESDSF</sequence>
<dbReference type="Gene3D" id="3.30.56.110">
    <property type="entry name" value="Protein of unknown function DUF2237"/>
    <property type="match status" value="1"/>
</dbReference>
<reference evidence="2 3" key="1">
    <citation type="journal article" date="2012" name="Genome Biol.">
        <title>Genome and low-iron response of an oceanic diatom adapted to chronic iron limitation.</title>
        <authorList>
            <person name="Lommer M."/>
            <person name="Specht M."/>
            <person name="Roy A.S."/>
            <person name="Kraemer L."/>
            <person name="Andreson R."/>
            <person name="Gutowska M.A."/>
            <person name="Wolf J."/>
            <person name="Bergner S.V."/>
            <person name="Schilhabel M.B."/>
            <person name="Klostermeier U.C."/>
            <person name="Beiko R.G."/>
            <person name="Rosenstiel P."/>
            <person name="Hippler M."/>
            <person name="Laroche J."/>
        </authorList>
    </citation>
    <scope>NUCLEOTIDE SEQUENCE [LARGE SCALE GENOMIC DNA]</scope>
    <source>
        <strain evidence="2 3">CCMP1005</strain>
    </source>
</reference>
<dbReference type="PANTHER" id="PTHR37466:SF1">
    <property type="entry name" value="SLR1628 PROTEIN"/>
    <property type="match status" value="1"/>
</dbReference>
<dbReference type="AlphaFoldDB" id="K0SYR0"/>
<dbReference type="OrthoDB" id="1517790at2759"/>
<dbReference type="Pfam" id="PF09996">
    <property type="entry name" value="DUF2237"/>
    <property type="match status" value="1"/>
</dbReference>
<feature type="region of interest" description="Disordered" evidence="1">
    <location>
        <begin position="1"/>
        <end position="24"/>
    </location>
</feature>
<dbReference type="EMBL" id="AGNL01007083">
    <property type="protein sequence ID" value="EJK71548.1"/>
    <property type="molecule type" value="Genomic_DNA"/>
</dbReference>
<evidence type="ECO:0008006" key="4">
    <source>
        <dbReference type="Google" id="ProtNLM"/>
    </source>
</evidence>
<protein>
    <recommendedName>
        <fullName evidence="4">DUF2237 domain-containing protein</fullName>
    </recommendedName>
</protein>
<evidence type="ECO:0000256" key="1">
    <source>
        <dbReference type="SAM" id="MobiDB-lite"/>
    </source>
</evidence>
<dbReference type="eggNOG" id="ENOG502S415">
    <property type="taxonomic scope" value="Eukaryota"/>
</dbReference>
<evidence type="ECO:0000313" key="3">
    <source>
        <dbReference type="Proteomes" id="UP000266841"/>
    </source>
</evidence>